<dbReference type="EMBL" id="CP086357">
    <property type="protein sequence ID" value="UNI19284.1"/>
    <property type="molecule type" value="Genomic_DNA"/>
</dbReference>
<reference evidence="3" key="1">
    <citation type="submission" date="2021-11" db="EMBL/GenBank/DDBJ databases">
        <title>Purpureocillium_takamizusanense_genome.</title>
        <authorList>
            <person name="Nguyen N.-H."/>
        </authorList>
    </citation>
    <scope>NUCLEOTIDE SEQUENCE</scope>
    <source>
        <strain evidence="3">PT3</strain>
    </source>
</reference>
<organism evidence="3 4">
    <name type="scientific">Purpureocillium takamizusanense</name>
    <dbReference type="NCBI Taxonomy" id="2060973"/>
    <lineage>
        <taxon>Eukaryota</taxon>
        <taxon>Fungi</taxon>
        <taxon>Dikarya</taxon>
        <taxon>Ascomycota</taxon>
        <taxon>Pezizomycotina</taxon>
        <taxon>Sordariomycetes</taxon>
        <taxon>Hypocreomycetidae</taxon>
        <taxon>Hypocreales</taxon>
        <taxon>Ophiocordycipitaceae</taxon>
        <taxon>Purpureocillium</taxon>
    </lineage>
</organism>
<feature type="signal peptide" evidence="2">
    <location>
        <begin position="1"/>
        <end position="15"/>
    </location>
</feature>
<sequence>MKFLRLAALAATVSAAPLSGSHIAQGTTSSVGQTLPDGLGSKVPPAATLAKSKTLVSRLASGPDGGHCDEQHPPHVMLPNKPYDRRVGDNKHSHLQDGGTLASRIVHKGGDGEHDRPPAMLPHKPYTPRIGARKPQHDGKAGALTSRDDGPPHALLPNEPYDPSTGGDNRHENIEGGRSVTLDSRVAQEGGDGDGLPHAMLPNEPYDPSAGDNNGKQPHGQ</sequence>
<feature type="region of interest" description="Disordered" evidence="1">
    <location>
        <begin position="58"/>
        <end position="221"/>
    </location>
</feature>
<feature type="compositionally biased region" description="Polar residues" evidence="1">
    <location>
        <begin position="211"/>
        <end position="221"/>
    </location>
</feature>
<dbReference type="RefSeq" id="XP_047842765.1">
    <property type="nucleotide sequence ID" value="XM_047986782.1"/>
</dbReference>
<feature type="chain" id="PRO_5040377351" evidence="2">
    <location>
        <begin position="16"/>
        <end position="221"/>
    </location>
</feature>
<evidence type="ECO:0000313" key="3">
    <source>
        <dbReference type="EMBL" id="UNI19284.1"/>
    </source>
</evidence>
<feature type="compositionally biased region" description="Basic and acidic residues" evidence="1">
    <location>
        <begin position="108"/>
        <end position="117"/>
    </location>
</feature>
<proteinExistence type="predicted"/>
<dbReference type="Proteomes" id="UP000829364">
    <property type="component" value="Chromosome 4"/>
</dbReference>
<dbReference type="KEGG" id="ptkz:JDV02_005478"/>
<evidence type="ECO:0000313" key="4">
    <source>
        <dbReference type="Proteomes" id="UP000829364"/>
    </source>
</evidence>
<evidence type="ECO:0000256" key="1">
    <source>
        <dbReference type="SAM" id="MobiDB-lite"/>
    </source>
</evidence>
<protein>
    <submittedName>
        <fullName evidence="3">Uncharacterized protein</fullName>
    </submittedName>
</protein>
<accession>A0A9Q8QEF2</accession>
<dbReference type="GeneID" id="72067427"/>
<evidence type="ECO:0000256" key="2">
    <source>
        <dbReference type="SAM" id="SignalP"/>
    </source>
</evidence>
<keyword evidence="2" id="KW-0732">Signal</keyword>
<feature type="compositionally biased region" description="Basic and acidic residues" evidence="1">
    <location>
        <begin position="135"/>
        <end position="151"/>
    </location>
</feature>
<name>A0A9Q8QEF2_9HYPO</name>
<keyword evidence="4" id="KW-1185">Reference proteome</keyword>
<feature type="compositionally biased region" description="Basic and acidic residues" evidence="1">
    <location>
        <begin position="82"/>
        <end position="95"/>
    </location>
</feature>
<dbReference type="AlphaFoldDB" id="A0A9Q8QEF2"/>
<gene>
    <name evidence="3" type="ORF">JDV02_005478</name>
</gene>